<dbReference type="InterPro" id="IPR047987">
    <property type="entry name" value="Gp19-like_virus"/>
</dbReference>
<evidence type="ECO:0000259" key="2">
    <source>
        <dbReference type="Pfam" id="PF17289"/>
    </source>
</evidence>
<proteinExistence type="predicted"/>
<dbReference type="EMBL" id="QFOT01000015">
    <property type="protein sequence ID" value="PZP56788.1"/>
    <property type="molecule type" value="Genomic_DNA"/>
</dbReference>
<comment type="caution">
    <text evidence="3">The sequence shown here is derived from an EMBL/GenBank/DDBJ whole genome shotgun (WGS) entry which is preliminary data.</text>
</comment>
<name>A0A2W5FP95_9BACT</name>
<sequence>MEKQSFSDFLTEWNRMQNLTTPEIHLKLASWLEQKWITKDARLLVMAFRGFGKSSIVGIFCAWVLWRNPDLRILVLAADLALARKMVRQVKRIIEKHPQLKDMKPAKAEEWGGDRFTIARNSELRDPSMLAKGIDTNLTGSRAELIICDDVEVPRTSDTAYKRKDLRERLLELEYILTPDGALVYVGTPHHYETIYTDKPDAETDEIFMSGYERHVTPVMDKDGKSAWPERFTKDKIDRIALKTGPANFSSQMMCVPAMISDGKFKEEDLIRYTDDVVYNEAGGEAVLTIGDTKMVSACAWWDPAFGNKGGDKSVLAIVYTDIQGHYWLHHLQAILIKPGSVHSEAVQQCMIVAELLEQYFVPQIAIEVNGIGAFLPGILERELGQRNYKCPVIQVHSRKPKNIRINEAFDAVLAANHLHVHKTALHNSFQDELRDWNPLKKNQKDDTLDAVAGAMSMQNVKIQRVRGSKQAIWQRGGKVRIAKTVLD</sequence>
<dbReference type="Gene3D" id="3.30.420.240">
    <property type="match status" value="1"/>
</dbReference>
<organism evidence="3 4">
    <name type="scientific">Micavibrio aeruginosavorus</name>
    <dbReference type="NCBI Taxonomy" id="349221"/>
    <lineage>
        <taxon>Bacteria</taxon>
        <taxon>Pseudomonadati</taxon>
        <taxon>Bdellovibrionota</taxon>
        <taxon>Bdellovibrionia</taxon>
        <taxon>Bdellovibrionales</taxon>
        <taxon>Pseudobdellovibrionaceae</taxon>
        <taxon>Micavibrio</taxon>
    </lineage>
</organism>
<dbReference type="Gene3D" id="3.40.50.300">
    <property type="entry name" value="P-loop containing nucleotide triphosphate hydrolases"/>
    <property type="match status" value="1"/>
</dbReference>
<evidence type="ECO:0000313" key="3">
    <source>
        <dbReference type="EMBL" id="PZP56788.1"/>
    </source>
</evidence>
<evidence type="ECO:0000313" key="4">
    <source>
        <dbReference type="Proteomes" id="UP000249739"/>
    </source>
</evidence>
<dbReference type="NCBIfam" id="NF033889">
    <property type="entry name" value="termin_lrg_T7"/>
    <property type="match status" value="1"/>
</dbReference>
<gene>
    <name evidence="3" type="ORF">DI586_02520</name>
</gene>
<evidence type="ECO:0000256" key="1">
    <source>
        <dbReference type="ARBA" id="ARBA00022612"/>
    </source>
</evidence>
<reference evidence="3 4" key="1">
    <citation type="submission" date="2017-08" db="EMBL/GenBank/DDBJ databases">
        <title>Infants hospitalized years apart are colonized by the same room-sourced microbial strains.</title>
        <authorList>
            <person name="Brooks B."/>
            <person name="Olm M.R."/>
            <person name="Firek B.A."/>
            <person name="Baker R."/>
            <person name="Thomas B.C."/>
            <person name="Morowitz M.J."/>
            <person name="Banfield J.F."/>
        </authorList>
    </citation>
    <scope>NUCLEOTIDE SEQUENCE [LARGE SCALE GENOMIC DNA]</scope>
    <source>
        <strain evidence="3">S2_006_000_R2_64</strain>
    </source>
</reference>
<dbReference type="InterPro" id="IPR035421">
    <property type="entry name" value="Terminase_6C"/>
</dbReference>
<dbReference type="Proteomes" id="UP000249739">
    <property type="component" value="Unassembled WGS sequence"/>
</dbReference>
<protein>
    <recommendedName>
        <fullName evidence="2">Terminase large subunit gp17-like C-terminal domain-containing protein</fullName>
    </recommendedName>
</protein>
<keyword evidence="1" id="KW-1188">Viral release from host cell</keyword>
<dbReference type="InterPro" id="IPR027417">
    <property type="entry name" value="P-loop_NTPase"/>
</dbReference>
<dbReference type="AlphaFoldDB" id="A0A2W5FP95"/>
<accession>A0A2W5FP95</accession>
<dbReference type="Pfam" id="PF17289">
    <property type="entry name" value="Terminase_6C"/>
    <property type="match status" value="1"/>
</dbReference>
<feature type="domain" description="Terminase large subunit gp17-like C-terminal" evidence="2">
    <location>
        <begin position="301"/>
        <end position="458"/>
    </location>
</feature>